<sequence>MSHLMSVESKVYKISTDLRLRAHNQQNFSGGEAGDTSAARDFSPFTNAGKASTDAISYFGYVQNLYNLFSAAPQRWEVLKQWVNITLKSWSETKWESRIKSVEPIRAKPQMPLPGRTPRCWQRRSGPTVSKFVQWSDVLHQVNTVSKLLQSPKMQLDVAVDLLMKAKASLLNYRTQGFAAVQTTASFHCL</sequence>
<organism evidence="1 2">
    <name type="scientific">Merluccius polli</name>
    <name type="common">Benguela hake</name>
    <name type="synonym">Merluccius cadenati</name>
    <dbReference type="NCBI Taxonomy" id="89951"/>
    <lineage>
        <taxon>Eukaryota</taxon>
        <taxon>Metazoa</taxon>
        <taxon>Chordata</taxon>
        <taxon>Craniata</taxon>
        <taxon>Vertebrata</taxon>
        <taxon>Euteleostomi</taxon>
        <taxon>Actinopterygii</taxon>
        <taxon>Neopterygii</taxon>
        <taxon>Teleostei</taxon>
        <taxon>Neoteleostei</taxon>
        <taxon>Acanthomorphata</taxon>
        <taxon>Zeiogadaria</taxon>
        <taxon>Gadariae</taxon>
        <taxon>Gadiformes</taxon>
        <taxon>Gadoidei</taxon>
        <taxon>Merlucciidae</taxon>
        <taxon>Merluccius</taxon>
    </lineage>
</organism>
<dbReference type="Proteomes" id="UP001174136">
    <property type="component" value="Unassembled WGS sequence"/>
</dbReference>
<evidence type="ECO:0000313" key="1">
    <source>
        <dbReference type="EMBL" id="KAK0151934.1"/>
    </source>
</evidence>
<keyword evidence="2" id="KW-1185">Reference proteome</keyword>
<reference evidence="1" key="1">
    <citation type="journal article" date="2023" name="Front. Mar. Sci.">
        <title>A new Merluccius polli reference genome to investigate the effects of global change in West African waters.</title>
        <authorList>
            <person name="Mateo J.L."/>
            <person name="Blanco-Fernandez C."/>
            <person name="Garcia-Vazquez E."/>
            <person name="Machado-Schiaffino G."/>
        </authorList>
    </citation>
    <scope>NUCLEOTIDE SEQUENCE</scope>
    <source>
        <strain evidence="1">C29</strain>
        <tissue evidence="1">Fin</tissue>
    </source>
</reference>
<protein>
    <submittedName>
        <fullName evidence="1">Uncharacterized protein</fullName>
    </submittedName>
</protein>
<evidence type="ECO:0000313" key="2">
    <source>
        <dbReference type="Proteomes" id="UP001174136"/>
    </source>
</evidence>
<dbReference type="AlphaFoldDB" id="A0AA47N476"/>
<name>A0AA47N476_MERPO</name>
<accession>A0AA47N476</accession>
<gene>
    <name evidence="1" type="ORF">N1851_006703</name>
</gene>
<dbReference type="EMBL" id="JAOPHQ010001150">
    <property type="protein sequence ID" value="KAK0151934.1"/>
    <property type="molecule type" value="Genomic_DNA"/>
</dbReference>
<comment type="caution">
    <text evidence="1">The sequence shown here is derived from an EMBL/GenBank/DDBJ whole genome shotgun (WGS) entry which is preliminary data.</text>
</comment>
<proteinExistence type="predicted"/>